<dbReference type="EC" id="2.4.-.-" evidence="3"/>
<proteinExistence type="predicted"/>
<feature type="transmembrane region" description="Helical" evidence="1">
    <location>
        <begin position="294"/>
        <end position="313"/>
    </location>
</feature>
<accession>A0ABW0KEL1</accession>
<dbReference type="EMBL" id="JBHSMJ010000032">
    <property type="protein sequence ID" value="MFC5451391.1"/>
    <property type="molecule type" value="Genomic_DNA"/>
</dbReference>
<comment type="caution">
    <text evidence="3">The sequence shown here is derived from an EMBL/GenBank/DDBJ whole genome shotgun (WGS) entry which is preliminary data.</text>
</comment>
<feature type="domain" description="Glycosyltransferase 2-like" evidence="2">
    <location>
        <begin position="39"/>
        <end position="166"/>
    </location>
</feature>
<dbReference type="Pfam" id="PF00535">
    <property type="entry name" value="Glycos_transf_2"/>
    <property type="match status" value="1"/>
</dbReference>
<dbReference type="CDD" id="cd00761">
    <property type="entry name" value="Glyco_tranf_GTA_type"/>
    <property type="match status" value="1"/>
</dbReference>
<keyword evidence="1" id="KW-1133">Transmembrane helix</keyword>
<keyword evidence="1" id="KW-0812">Transmembrane</keyword>
<name>A0ABW0KEL1_9BACL</name>
<dbReference type="GO" id="GO:0016757">
    <property type="term" value="F:glycosyltransferase activity"/>
    <property type="evidence" value="ECO:0007669"/>
    <property type="project" value="UniProtKB-KW"/>
</dbReference>
<dbReference type="RefSeq" id="WP_270880167.1">
    <property type="nucleotide sequence ID" value="NZ_JAQFVF010000030.1"/>
</dbReference>
<dbReference type="Gene3D" id="3.90.550.10">
    <property type="entry name" value="Spore Coat Polysaccharide Biosynthesis Protein SpsA, Chain A"/>
    <property type="match status" value="1"/>
</dbReference>
<evidence type="ECO:0000313" key="4">
    <source>
        <dbReference type="Proteomes" id="UP001596044"/>
    </source>
</evidence>
<reference evidence="4" key="1">
    <citation type="journal article" date="2019" name="Int. J. Syst. Evol. Microbiol.">
        <title>The Global Catalogue of Microorganisms (GCM) 10K type strain sequencing project: providing services to taxonomists for standard genome sequencing and annotation.</title>
        <authorList>
            <consortium name="The Broad Institute Genomics Platform"/>
            <consortium name="The Broad Institute Genome Sequencing Center for Infectious Disease"/>
            <person name="Wu L."/>
            <person name="Ma J."/>
        </authorList>
    </citation>
    <scope>NUCLEOTIDE SEQUENCE [LARGE SCALE GENOMIC DNA]</scope>
    <source>
        <strain evidence="4">KACC 11904</strain>
    </source>
</reference>
<keyword evidence="4" id="KW-1185">Reference proteome</keyword>
<feature type="transmembrane region" description="Helical" evidence="1">
    <location>
        <begin position="268"/>
        <end position="287"/>
    </location>
</feature>
<dbReference type="InterPro" id="IPR029044">
    <property type="entry name" value="Nucleotide-diphossugar_trans"/>
</dbReference>
<dbReference type="Proteomes" id="UP001596044">
    <property type="component" value="Unassembled WGS sequence"/>
</dbReference>
<evidence type="ECO:0000259" key="2">
    <source>
        <dbReference type="Pfam" id="PF00535"/>
    </source>
</evidence>
<evidence type="ECO:0000313" key="3">
    <source>
        <dbReference type="EMBL" id="MFC5451391.1"/>
    </source>
</evidence>
<evidence type="ECO:0000256" key="1">
    <source>
        <dbReference type="SAM" id="Phobius"/>
    </source>
</evidence>
<keyword evidence="1" id="KW-0472">Membrane</keyword>
<protein>
    <submittedName>
        <fullName evidence="3">Glycosyltransferase</fullName>
        <ecNumber evidence="3">2.4.-.-</ecNumber>
    </submittedName>
</protein>
<keyword evidence="3" id="KW-0328">Glycosyltransferase</keyword>
<gene>
    <name evidence="3" type="ORF">ACFPOG_24445</name>
</gene>
<dbReference type="SUPFAM" id="SSF53448">
    <property type="entry name" value="Nucleotide-diphospho-sugar transferases"/>
    <property type="match status" value="1"/>
</dbReference>
<sequence>MWILALCIAGCLCGFVLFRTRLLATRHGHEPSLNERRLSVIIPARNEACNLPHLLESLRLQTVAPYEVIVVDDGSVDGTREIAESYGVKVVTGMSLPAGWTGKNWAVWNGRQHAAGELLLFLDADIRLAPQAVGSLIEARERSGGVISVVPYHQTEKLYEKLALITNLLGVFAFTSPGERRNPRKGLYGACILATKEDYDRINGHASIKSEVLDDLFLGSKFMEAGIPVTNFLGCGMVSFRMYPQGIRSELEGFSKGAILSTSTLSKWTIIPIALWVIGLIVSGSAVCLMHTPWALPLAIAYLLYMLQIFYLIKYVGAFGVVMPVLHCVSSLFFIVIMLYSAYQVVFLKRVAWKGRHIQVGGRRDR</sequence>
<keyword evidence="3" id="KW-0808">Transferase</keyword>
<organism evidence="3 4">
    <name type="scientific">Paenibacillus aestuarii</name>
    <dbReference type="NCBI Taxonomy" id="516965"/>
    <lineage>
        <taxon>Bacteria</taxon>
        <taxon>Bacillati</taxon>
        <taxon>Bacillota</taxon>
        <taxon>Bacilli</taxon>
        <taxon>Bacillales</taxon>
        <taxon>Paenibacillaceae</taxon>
        <taxon>Paenibacillus</taxon>
    </lineage>
</organism>
<dbReference type="PANTHER" id="PTHR43646">
    <property type="entry name" value="GLYCOSYLTRANSFERASE"/>
    <property type="match status" value="1"/>
</dbReference>
<feature type="transmembrane region" description="Helical" evidence="1">
    <location>
        <begin position="319"/>
        <end position="340"/>
    </location>
</feature>
<dbReference type="InterPro" id="IPR001173">
    <property type="entry name" value="Glyco_trans_2-like"/>
</dbReference>
<dbReference type="PANTHER" id="PTHR43646:SF3">
    <property type="entry name" value="SLR1566 PROTEIN"/>
    <property type="match status" value="1"/>
</dbReference>